<sequence length="47" mass="5138">SQKFNSSSTLILVSISPTSLSLSKCPLKDKTVALKPIHQIIPRIYPS</sequence>
<protein>
    <submittedName>
        <fullName evidence="1">Uncharacterized protein</fullName>
    </submittedName>
</protein>
<dbReference type="AlphaFoldDB" id="A0A8J2JX79"/>
<dbReference type="Proteomes" id="UP000708208">
    <property type="component" value="Unassembled WGS sequence"/>
</dbReference>
<evidence type="ECO:0000313" key="1">
    <source>
        <dbReference type="EMBL" id="CAG7725768.1"/>
    </source>
</evidence>
<dbReference type="EMBL" id="CAJVCH010126625">
    <property type="protein sequence ID" value="CAG7725768.1"/>
    <property type="molecule type" value="Genomic_DNA"/>
</dbReference>
<proteinExistence type="predicted"/>
<keyword evidence="2" id="KW-1185">Reference proteome</keyword>
<evidence type="ECO:0000313" key="2">
    <source>
        <dbReference type="Proteomes" id="UP000708208"/>
    </source>
</evidence>
<gene>
    <name evidence="1" type="ORF">AFUS01_LOCUS14712</name>
</gene>
<organism evidence="1 2">
    <name type="scientific">Allacma fusca</name>
    <dbReference type="NCBI Taxonomy" id="39272"/>
    <lineage>
        <taxon>Eukaryota</taxon>
        <taxon>Metazoa</taxon>
        <taxon>Ecdysozoa</taxon>
        <taxon>Arthropoda</taxon>
        <taxon>Hexapoda</taxon>
        <taxon>Collembola</taxon>
        <taxon>Symphypleona</taxon>
        <taxon>Sminthuridae</taxon>
        <taxon>Allacma</taxon>
    </lineage>
</organism>
<reference evidence="1" key="1">
    <citation type="submission" date="2021-06" db="EMBL/GenBank/DDBJ databases">
        <authorList>
            <person name="Hodson N. C."/>
            <person name="Mongue J. A."/>
            <person name="Jaron S. K."/>
        </authorList>
    </citation>
    <scope>NUCLEOTIDE SEQUENCE</scope>
</reference>
<accession>A0A8J2JX79</accession>
<feature type="non-terminal residue" evidence="1">
    <location>
        <position position="1"/>
    </location>
</feature>
<comment type="caution">
    <text evidence="1">The sequence shown here is derived from an EMBL/GenBank/DDBJ whole genome shotgun (WGS) entry which is preliminary data.</text>
</comment>
<name>A0A8J2JX79_9HEXA</name>